<accession>A0A9N9UHA3</accession>
<dbReference type="EMBL" id="CABFNO020001448">
    <property type="protein sequence ID" value="CAG9988214.1"/>
    <property type="molecule type" value="Genomic_DNA"/>
</dbReference>
<reference evidence="2 3" key="2">
    <citation type="submission" date="2021-10" db="EMBL/GenBank/DDBJ databases">
        <authorList>
            <person name="Piombo E."/>
        </authorList>
    </citation>
    <scope>NUCLEOTIDE SEQUENCE [LARGE SCALE GENOMIC DNA]</scope>
</reference>
<name>A0A9N9UHA3_9HYPO</name>
<dbReference type="InterPro" id="IPR052963">
    <property type="entry name" value="Pantetheine_PDE"/>
</dbReference>
<protein>
    <recommendedName>
        <fullName evidence="1">Calcineurin-like phosphoesterase domain-containing protein</fullName>
    </recommendedName>
</protein>
<dbReference type="PANTHER" id="PTHR36492:SF2">
    <property type="entry name" value="[ACYL-CARRIER-PROTEIN] PHOSPHODIESTERASE PPTH"/>
    <property type="match status" value="1"/>
</dbReference>
<organism evidence="2 3">
    <name type="scientific">Clonostachys byssicola</name>
    <dbReference type="NCBI Taxonomy" id="160290"/>
    <lineage>
        <taxon>Eukaryota</taxon>
        <taxon>Fungi</taxon>
        <taxon>Dikarya</taxon>
        <taxon>Ascomycota</taxon>
        <taxon>Pezizomycotina</taxon>
        <taxon>Sordariomycetes</taxon>
        <taxon>Hypocreomycetidae</taxon>
        <taxon>Hypocreales</taxon>
        <taxon>Bionectriaceae</taxon>
        <taxon>Clonostachys</taxon>
    </lineage>
</organism>
<dbReference type="InterPro" id="IPR004843">
    <property type="entry name" value="Calcineurin-like_PHP"/>
</dbReference>
<gene>
    <name evidence="2" type="ORF">CBYS24578_00016441</name>
</gene>
<dbReference type="OrthoDB" id="550558at2759"/>
<sequence length="307" mass="35111">MGRLYAIADLHLSWDLNRQELAKLDYCPDDSLILAGDLGEKAEHLELAFEVATKRFKTVYWVPGNHELYSVASGDDSNPTPRGVKKYEECVEVARRYGVLTPEDEFAVHDGGEGGPVLICLLFTLYDYTFAPPPHDESPEKALAWAEEVGTVATDEVLLHADPYDHKVEWGLARQAISRQRLEEAKEKHPDLPLVLVNHWPLRRDLIYIPLAPRFEIWCGSVQTEAWHREFGAKVVVTGHLHVPRTDWRDGCRFEEVSLGYPRQWQGPRDRGLDINSLMREIWPGEVERKGNVPLEDSTTPKWRRNG</sequence>
<dbReference type="AlphaFoldDB" id="A0A9N9UHA3"/>
<feature type="domain" description="Calcineurin-like phosphoesterase" evidence="1">
    <location>
        <begin position="3"/>
        <end position="244"/>
    </location>
</feature>
<dbReference type="Gene3D" id="3.60.21.10">
    <property type="match status" value="1"/>
</dbReference>
<dbReference type="GO" id="GO:0016787">
    <property type="term" value="F:hydrolase activity"/>
    <property type="evidence" value="ECO:0007669"/>
    <property type="project" value="InterPro"/>
</dbReference>
<dbReference type="Pfam" id="PF00149">
    <property type="entry name" value="Metallophos"/>
    <property type="match status" value="1"/>
</dbReference>
<dbReference type="PANTHER" id="PTHR36492">
    <property type="match status" value="1"/>
</dbReference>
<dbReference type="SUPFAM" id="SSF56300">
    <property type="entry name" value="Metallo-dependent phosphatases"/>
    <property type="match status" value="1"/>
</dbReference>
<proteinExistence type="predicted"/>
<dbReference type="Proteomes" id="UP000754883">
    <property type="component" value="Unassembled WGS sequence"/>
</dbReference>
<keyword evidence="3" id="KW-1185">Reference proteome</keyword>
<reference evidence="3" key="1">
    <citation type="submission" date="2019-06" db="EMBL/GenBank/DDBJ databases">
        <authorList>
            <person name="Broberg M."/>
        </authorList>
    </citation>
    <scope>NUCLEOTIDE SEQUENCE [LARGE SCALE GENOMIC DNA]</scope>
</reference>
<evidence type="ECO:0000313" key="2">
    <source>
        <dbReference type="EMBL" id="CAG9988214.1"/>
    </source>
</evidence>
<dbReference type="InterPro" id="IPR029052">
    <property type="entry name" value="Metallo-depent_PP-like"/>
</dbReference>
<evidence type="ECO:0000313" key="3">
    <source>
        <dbReference type="Proteomes" id="UP000754883"/>
    </source>
</evidence>
<evidence type="ECO:0000259" key="1">
    <source>
        <dbReference type="Pfam" id="PF00149"/>
    </source>
</evidence>
<comment type="caution">
    <text evidence="2">The sequence shown here is derived from an EMBL/GenBank/DDBJ whole genome shotgun (WGS) entry which is preliminary data.</text>
</comment>